<keyword evidence="1" id="KW-0812">Transmembrane</keyword>
<keyword evidence="1" id="KW-0472">Membrane</keyword>
<organism evidence="2 3">
    <name type="scientific">Actinomadura syzygii</name>
    <dbReference type="NCBI Taxonomy" id="1427538"/>
    <lineage>
        <taxon>Bacteria</taxon>
        <taxon>Bacillati</taxon>
        <taxon>Actinomycetota</taxon>
        <taxon>Actinomycetes</taxon>
        <taxon>Streptosporangiales</taxon>
        <taxon>Thermomonosporaceae</taxon>
        <taxon>Actinomadura</taxon>
    </lineage>
</organism>
<name>A0A5D0UHI9_9ACTN</name>
<feature type="transmembrane region" description="Helical" evidence="1">
    <location>
        <begin position="20"/>
        <end position="41"/>
    </location>
</feature>
<reference evidence="2 3" key="1">
    <citation type="submission" date="2019-08" db="EMBL/GenBank/DDBJ databases">
        <title>Actinomadura sp. nov. CYP1-5 isolated from mountain soil.</title>
        <authorList>
            <person name="Songsumanus A."/>
            <person name="Kuncharoen N."/>
            <person name="Kudo T."/>
            <person name="Yuki M."/>
            <person name="Igarashi Y."/>
            <person name="Tanasupawat S."/>
        </authorList>
    </citation>
    <scope>NUCLEOTIDE SEQUENCE [LARGE SCALE GENOMIC DNA]</scope>
    <source>
        <strain evidence="2 3">GKU157</strain>
    </source>
</reference>
<accession>A0A5D0UHI9</accession>
<evidence type="ECO:0000313" key="3">
    <source>
        <dbReference type="Proteomes" id="UP000322634"/>
    </source>
</evidence>
<dbReference type="OrthoDB" id="5193039at2"/>
<comment type="caution">
    <text evidence="2">The sequence shown here is derived from an EMBL/GenBank/DDBJ whole genome shotgun (WGS) entry which is preliminary data.</text>
</comment>
<protein>
    <recommendedName>
        <fullName evidence="4">AtpZ/AtpI family protein</fullName>
    </recommendedName>
</protein>
<dbReference type="RefSeq" id="WP_148348391.1">
    <property type="nucleotide sequence ID" value="NZ_JBHSBF010000022.1"/>
</dbReference>
<sequence length="74" mass="8263">MSEQKRRPEDGQREFADAAWSVPSYLLSGIIIWGGLGWLLAELTDQTWLILVGVVIGAGLAIYLVYLKYGRHSL</sequence>
<evidence type="ECO:0008006" key="4">
    <source>
        <dbReference type="Google" id="ProtNLM"/>
    </source>
</evidence>
<dbReference type="EMBL" id="VSFF01000002">
    <property type="protein sequence ID" value="TYC17246.1"/>
    <property type="molecule type" value="Genomic_DNA"/>
</dbReference>
<keyword evidence="1" id="KW-1133">Transmembrane helix</keyword>
<gene>
    <name evidence="2" type="ORF">FXF65_04260</name>
</gene>
<feature type="transmembrane region" description="Helical" evidence="1">
    <location>
        <begin position="47"/>
        <end position="67"/>
    </location>
</feature>
<dbReference type="AlphaFoldDB" id="A0A5D0UHI9"/>
<proteinExistence type="predicted"/>
<dbReference type="Proteomes" id="UP000322634">
    <property type="component" value="Unassembled WGS sequence"/>
</dbReference>
<evidence type="ECO:0000256" key="1">
    <source>
        <dbReference type="SAM" id="Phobius"/>
    </source>
</evidence>
<evidence type="ECO:0000313" key="2">
    <source>
        <dbReference type="EMBL" id="TYC17246.1"/>
    </source>
</evidence>
<keyword evidence="3" id="KW-1185">Reference proteome</keyword>